<dbReference type="EMBL" id="JBBUKT010000004">
    <property type="protein sequence ID" value="MEK7951309.1"/>
    <property type="molecule type" value="Genomic_DNA"/>
</dbReference>
<feature type="compositionally biased region" description="Polar residues" evidence="1">
    <location>
        <begin position="1254"/>
        <end position="1264"/>
    </location>
</feature>
<accession>A0ABU9AU69</accession>
<evidence type="ECO:0000256" key="1">
    <source>
        <dbReference type="SAM" id="MobiDB-lite"/>
    </source>
</evidence>
<organism evidence="4 5">
    <name type="scientific">Luteolibacter soli</name>
    <dbReference type="NCBI Taxonomy" id="3135280"/>
    <lineage>
        <taxon>Bacteria</taxon>
        <taxon>Pseudomonadati</taxon>
        <taxon>Verrucomicrobiota</taxon>
        <taxon>Verrucomicrobiia</taxon>
        <taxon>Verrucomicrobiales</taxon>
        <taxon>Verrucomicrobiaceae</taxon>
        <taxon>Luteolibacter</taxon>
    </lineage>
</organism>
<feature type="region of interest" description="Disordered" evidence="1">
    <location>
        <begin position="1253"/>
        <end position="1275"/>
    </location>
</feature>
<feature type="chain" id="PRO_5047417473" description="Bacterial repeat domain-containing protein" evidence="2">
    <location>
        <begin position="19"/>
        <end position="2941"/>
    </location>
</feature>
<feature type="signal peptide" evidence="2">
    <location>
        <begin position="1"/>
        <end position="18"/>
    </location>
</feature>
<dbReference type="RefSeq" id="WP_341404911.1">
    <property type="nucleotide sequence ID" value="NZ_JBBUKT010000004.1"/>
</dbReference>
<evidence type="ECO:0000259" key="3">
    <source>
        <dbReference type="Pfam" id="PF18998"/>
    </source>
</evidence>
<feature type="region of interest" description="Disordered" evidence="1">
    <location>
        <begin position="839"/>
        <end position="860"/>
    </location>
</feature>
<proteinExistence type="predicted"/>
<comment type="caution">
    <text evidence="4">The sequence shown here is derived from an EMBL/GenBank/DDBJ whole genome shotgun (WGS) entry which is preliminary data.</text>
</comment>
<sequence>MKPHPIVLSLLLTAVLHAASDVTISTAVTSGGSFSGANPNVFTPVNAAAVVQASAIQTQLNAGTGVTIETASAAAGSGDITVSTAVTKSSGANTAPMVLNAVRDIAVGFNVTASAGQVPLTLNAGRKITLAGAITTNGGGVLFNPVEELLLGANVNAGAGAVTLQSGLLRGTISSPTITASSLSVASGASLKMPGTVAGALNVAGIISPAAPGVAGSLQVNGALALQAGSTTGIEIGGTSGGSWDKITSTGAVTIAGGLQVEFVNNFHDTITTANSFVIVQGSSISGTFTGLPNGSRYTLANDRGSFRITYTATTVTLDDWQPVTTPLAWDPGTAEAGTMVFSNTNTRGGRHLFKVTTQSSDIGGWRTRLTVTSGEAALYFSKTALPTTASSTFSSVQTGSDGLVLRDDQFGANEEWNLMVYATEGAQWSLVSGKPYVQDLGALPFIDSNGNGVYDIGEAVASQNAPSTPMPPEGIRFYKTVVPNGTPAWSLWLGGSTREIALRSNKLPFHNTTSNYTKKQAGRMLMVPPTLGVGSSTWYSSVVAPQGEEIGLDSRIQFVNDLAYNGTVLNVAVSGPLYRVYRVQVPVDQIAWDINVTAQAGNPDVAVRKGSVPGEFDNEAFSATPGNATEGITLVPNYLTDGTWYITSWSDAPYTFTLKNGDPVITPISFTDTKVNDQPSRSGWRFYALTDIPSQVGALGWELELSNQVAGTQLALRRNKVPSRWQKRTDGSVSDTNATYMDDSSTNGFIQRMNHQADVWYVGVFLPQQPLGAFTLDVHPITPATISFQSTTTVTAIPSQKWRYYRMDIGSGMLGWDVRLANLTGGLCTMVVRRDQLPQTTGTNNGASTPWSPSSDTSWGSGYQWEGGKDWSGRTYDVTTTPRRDMNDRIVAAAGRPLVPGTYYIGIRNDSSGASAQPSSMTLESRGIGDGLDIPVGTMGFSTGSSVSINNLAAREAAYYKVSIPDNTTSWEFTLDQSVGESAVVMRRGAIPDFNAVYNGDVQNVSNTASRQVKMQRTGSERYLMLPLNNEVAITPGDYYIGVFSEGLNPPNSDVIGSGPSSATLTSRGPLAVQNLGAASAAGIVQPVSLSGLQVKAYQFTVPVGTAALEVRMDNKVGNPLVAVISGMKIPQPDGVQDYGVTGGQTTGPVGGMNRDTLTNLSTYPNPVPGVYTLTVRADEVSGTFPDASADLVITANAPVPLAFNGTANVTSQPATAWRYFQVTVPDGIMAWDIRLTNITSGNPQMVIRRDQTPSSVGTNNGVSSPWSPSSDTSWSSGYQWAGGSDWTGRTHNLLGGSQRPIGNRVFAAMGRPLVAGTYIVGILNQGTDPVTGTGNTPANYSIESRGVGVGQPVTVGEIPFAAGSNVTVTDQPRREAAFFKITVPANTPRWEFNLSPTAGEAMMVVRRGYLPDFNAVETGSMQDNSSSREVKIQRAGMERYLLLPENNQDFIVAGDYYVAVVAEGVNPPASHVVGTGSSSAVFTIQPPMPVKDLGTVSTSGITQVVSLAAAEVKAFQFTVPVGTVSMEIGLENKVGNPVMAFISGTRIPQPDSSAQDYGVSSGQTAAPAGGGLSRQYGTGLLTFTSPPAGVYTATVRADDVANPASANFVIRANAPQDLPLGGGSTVVTNHGPNSWKYFRVDVPAGVAGWDLRVKDITGGDVSWAIRRDQIPAAIGTSNGVSTPWTPSASATWPSGYQWAADKDWTARNYDTTASAKREVNDRLVMAMGRPLEAGTYFIGILNGGSDPIGGGSNQMSSYTIESRFIGAGQAIPVGTLGFAAGSSAAVNNLVPREAAYYKVSIPDNVPSWEFTLAPSAGEMMVAARQGFIPDFNAAPGGNVQDPTSSRQVKVQKAGGERYLLLPPNNEDKIVAGDYYLAVVSEGVNPPNASTIGSGTSSGTLASNGSPAVTQLGTASLTPINRAVSLAGAQVKGYQFTVPEGVVSLELQLNNRTGNPRMALISGSRLPFPDTTVNEFATGGGQSSTPVGGVARVIADSLITVPNPPAGTYSLTVRADDLSSAYPDATGDLVIVARPRTALNFAASQNGNGLSNADTKQLADGQKQFYEVAVPATLSNQPVLGWILKVNHSSGDTTLKIYKTWGNPATGIQITGNTALIVPPFLTFNETWFVEVTATGLTNYTLTSQPVTLERPVWQMPLGHNFTFGDSGNDSAGNPLPGDRGVDIGQDDWHIYAIDVPQGNSGLLRTELRAINGNPDLYIREDGVPTTDHDANGGDLGGASLVNREMKDTGSEYGNWVPVDGRAERQLRPGRWYLGVKASGGSNARYRLLVSTGNVTDLDLTNASVNNQTLIGRDWRYYRFTVPVDAPAAWNLGFTQQVGDVVMWVRDTVPSGQNTGTSSANTSIESWVDDNKNQGPYLAGGYDAPQVYAFNTAPLRPGHTYYAGFRANSDATFSVTSTTTGSFPAAIPVSFYNGVIDTNLPAGGSALYKIAAPAEGTRLKWTATHPATVQIRVEQGTIPAFIGNQHSNSTTANSSLNQALTPTGWPWQSAQTYYVRIVNNGASPASVLVNVAGVNAGTEDEDADGLPDVWERQYFNSLTHNGAADPDGDGVANSVEFTDGTNPNDINSAKYFLTVNANFGTVVKSPDLPKYDRGTNVTLTATPNVGLIFTGWSVGATGTVNPLPFAITANKNITANFGVSLPVALDSPLTFTTGGDGLWMGQKVTSLDGEDAAQSAPIGHSQQAWMETTVSGPGEMAFAWKVSSQGGDYLEFYVDGVLRAGRITGEVDWQIKSYAIDPGQHVVRWRYVKNGSGTAGSDAAWVDGVNWIPAGGYNQWVSDHFTEQEIGDPAIVGQDADPDGDGMVNVIEYAFGSEPREGDPDLDLARVTPEVVEIGGKKRLRLRFTLPEFIPADVLYEVEVTNDLGGWTVIADQSGVPGWNGAASSSIGDPVNGRCEHIITDDATLAPTTRRFGRVKVTIP</sequence>
<dbReference type="Pfam" id="PF18998">
    <property type="entry name" value="Flg_new_2"/>
    <property type="match status" value="1"/>
</dbReference>
<dbReference type="InterPro" id="IPR044060">
    <property type="entry name" value="Bacterial_rp_domain"/>
</dbReference>
<feature type="compositionally biased region" description="Low complexity" evidence="1">
    <location>
        <begin position="849"/>
        <end position="860"/>
    </location>
</feature>
<feature type="domain" description="Bacterial repeat" evidence="3">
    <location>
        <begin position="2593"/>
        <end position="2658"/>
    </location>
</feature>
<feature type="compositionally biased region" description="Polar residues" evidence="1">
    <location>
        <begin position="839"/>
        <end position="848"/>
    </location>
</feature>
<keyword evidence="5" id="KW-1185">Reference proteome</keyword>
<evidence type="ECO:0000313" key="4">
    <source>
        <dbReference type="EMBL" id="MEK7951309.1"/>
    </source>
</evidence>
<dbReference type="Proteomes" id="UP001371305">
    <property type="component" value="Unassembled WGS sequence"/>
</dbReference>
<evidence type="ECO:0000313" key="5">
    <source>
        <dbReference type="Proteomes" id="UP001371305"/>
    </source>
</evidence>
<reference evidence="4 5" key="1">
    <citation type="submission" date="2024-04" db="EMBL/GenBank/DDBJ databases">
        <title>Luteolibacter sp. isolated from soil.</title>
        <authorList>
            <person name="An J."/>
        </authorList>
    </citation>
    <scope>NUCLEOTIDE SEQUENCE [LARGE SCALE GENOMIC DNA]</scope>
    <source>
        <strain evidence="4 5">Y139</strain>
    </source>
</reference>
<gene>
    <name evidence="4" type="ORF">WKV53_12400</name>
</gene>
<name>A0ABU9AU69_9BACT</name>
<protein>
    <recommendedName>
        <fullName evidence="3">Bacterial repeat domain-containing protein</fullName>
    </recommendedName>
</protein>
<keyword evidence="2" id="KW-0732">Signal</keyword>
<feature type="compositionally biased region" description="Low complexity" evidence="1">
    <location>
        <begin position="1265"/>
        <end position="1275"/>
    </location>
</feature>
<dbReference type="Gene3D" id="2.60.120.380">
    <property type="match status" value="2"/>
</dbReference>
<evidence type="ECO:0000256" key="2">
    <source>
        <dbReference type="SAM" id="SignalP"/>
    </source>
</evidence>